<accession>A0A1L9RFX2</accession>
<keyword evidence="3" id="KW-0479">Metal-binding</keyword>
<dbReference type="EMBL" id="KV878213">
    <property type="protein sequence ID" value="OJJ33832.1"/>
    <property type="molecule type" value="Genomic_DNA"/>
</dbReference>
<dbReference type="RefSeq" id="XP_040687508.1">
    <property type="nucleotide sequence ID" value="XM_040835629.1"/>
</dbReference>
<keyword evidence="4" id="KW-0408">Iron</keyword>
<evidence type="ECO:0000256" key="3">
    <source>
        <dbReference type="ARBA" id="ARBA00022723"/>
    </source>
</evidence>
<protein>
    <recommendedName>
        <fullName evidence="8">Hem-containing dehydratase protein</fullName>
    </recommendedName>
</protein>
<dbReference type="GeneID" id="63751477"/>
<evidence type="ECO:0000256" key="5">
    <source>
        <dbReference type="ARBA" id="ARBA00023239"/>
    </source>
</evidence>
<sequence length="343" mass="38615">MWGVRLSPGSFVYSLFGIQFQDEHPNDRQSSLISQFDNLIKHAPTSVERLIQDGGASPNSGKTQVWIAYWKSHPDYQAWWTDPDVSAFWSSLPPDAGMWREIITPHSSRTQHGTNQTTPIGLGHLGDRIPVGDKTGYWGCYRHRMSAEASDRMKTPLQGALSRASAGALSSDCRTVRPGRVHMTRFPENICFVVEGQDHSHLTPEETECWFKHFDQLVTQWIVDLTAAPPESGILDARLCYYPEGGTFRDSAPAALNYNKKTQFFYFTDMNHMLRFGQQNKGHVQLRSDFMEAYWPGGPLSATGQIGLWVETSVLKEGELECEYVGCLEGTGFMPFDSMEGFT</sequence>
<dbReference type="GO" id="GO:0046872">
    <property type="term" value="F:metal ion binding"/>
    <property type="evidence" value="ECO:0007669"/>
    <property type="project" value="UniProtKB-KW"/>
</dbReference>
<dbReference type="AlphaFoldDB" id="A0A1L9RFX2"/>
<dbReference type="Proteomes" id="UP000184383">
    <property type="component" value="Unassembled WGS sequence"/>
</dbReference>
<organism evidence="6 7">
    <name type="scientific">Aspergillus wentii DTO 134E9</name>
    <dbReference type="NCBI Taxonomy" id="1073089"/>
    <lineage>
        <taxon>Eukaryota</taxon>
        <taxon>Fungi</taxon>
        <taxon>Dikarya</taxon>
        <taxon>Ascomycota</taxon>
        <taxon>Pezizomycotina</taxon>
        <taxon>Eurotiomycetes</taxon>
        <taxon>Eurotiomycetidae</taxon>
        <taxon>Eurotiales</taxon>
        <taxon>Aspergillaceae</taxon>
        <taxon>Aspergillus</taxon>
        <taxon>Aspergillus subgen. Cremei</taxon>
    </lineage>
</organism>
<dbReference type="VEuPathDB" id="FungiDB:ASPWEDRAFT_41707"/>
<evidence type="ECO:0000313" key="7">
    <source>
        <dbReference type="Proteomes" id="UP000184383"/>
    </source>
</evidence>
<comment type="cofactor">
    <cofactor evidence="1">
        <name>heme b</name>
        <dbReference type="ChEBI" id="CHEBI:60344"/>
    </cofactor>
</comment>
<dbReference type="InterPro" id="IPR025702">
    <property type="entry name" value="OXD"/>
</dbReference>
<dbReference type="Pfam" id="PF13816">
    <property type="entry name" value="Dehydratase_hem"/>
    <property type="match status" value="1"/>
</dbReference>
<dbReference type="OrthoDB" id="3465714at2759"/>
<keyword evidence="7" id="KW-1185">Reference proteome</keyword>
<dbReference type="GO" id="GO:0016829">
    <property type="term" value="F:lyase activity"/>
    <property type="evidence" value="ECO:0007669"/>
    <property type="project" value="UniProtKB-KW"/>
</dbReference>
<gene>
    <name evidence="6" type="ORF">ASPWEDRAFT_41707</name>
</gene>
<proteinExistence type="predicted"/>
<keyword evidence="2" id="KW-0349">Heme</keyword>
<evidence type="ECO:0008006" key="8">
    <source>
        <dbReference type="Google" id="ProtNLM"/>
    </source>
</evidence>
<name>A0A1L9RFX2_ASPWE</name>
<dbReference type="STRING" id="1073089.A0A1L9RFX2"/>
<evidence type="ECO:0000313" key="6">
    <source>
        <dbReference type="EMBL" id="OJJ33832.1"/>
    </source>
</evidence>
<reference evidence="7" key="1">
    <citation type="journal article" date="2017" name="Genome Biol.">
        <title>Comparative genomics reveals high biological diversity and specific adaptations in the industrially and medically important fungal genus Aspergillus.</title>
        <authorList>
            <person name="de Vries R.P."/>
            <person name="Riley R."/>
            <person name="Wiebenga A."/>
            <person name="Aguilar-Osorio G."/>
            <person name="Amillis S."/>
            <person name="Uchima C.A."/>
            <person name="Anderluh G."/>
            <person name="Asadollahi M."/>
            <person name="Askin M."/>
            <person name="Barry K."/>
            <person name="Battaglia E."/>
            <person name="Bayram O."/>
            <person name="Benocci T."/>
            <person name="Braus-Stromeyer S.A."/>
            <person name="Caldana C."/>
            <person name="Canovas D."/>
            <person name="Cerqueira G.C."/>
            <person name="Chen F."/>
            <person name="Chen W."/>
            <person name="Choi C."/>
            <person name="Clum A."/>
            <person name="Dos Santos R.A."/>
            <person name="Damasio A.R."/>
            <person name="Diallinas G."/>
            <person name="Emri T."/>
            <person name="Fekete E."/>
            <person name="Flipphi M."/>
            <person name="Freyberg S."/>
            <person name="Gallo A."/>
            <person name="Gournas C."/>
            <person name="Habgood R."/>
            <person name="Hainaut M."/>
            <person name="Harispe M.L."/>
            <person name="Henrissat B."/>
            <person name="Hilden K.S."/>
            <person name="Hope R."/>
            <person name="Hossain A."/>
            <person name="Karabika E."/>
            <person name="Karaffa L."/>
            <person name="Karanyi Z."/>
            <person name="Krasevec N."/>
            <person name="Kuo A."/>
            <person name="Kusch H."/>
            <person name="LaButti K."/>
            <person name="Lagendijk E.L."/>
            <person name="Lapidus A."/>
            <person name="Levasseur A."/>
            <person name="Lindquist E."/>
            <person name="Lipzen A."/>
            <person name="Logrieco A.F."/>
            <person name="MacCabe A."/>
            <person name="Maekelae M.R."/>
            <person name="Malavazi I."/>
            <person name="Melin P."/>
            <person name="Meyer V."/>
            <person name="Mielnichuk N."/>
            <person name="Miskei M."/>
            <person name="Molnar A.P."/>
            <person name="Mule G."/>
            <person name="Ngan C.Y."/>
            <person name="Orejas M."/>
            <person name="Orosz E."/>
            <person name="Ouedraogo J.P."/>
            <person name="Overkamp K.M."/>
            <person name="Park H.-S."/>
            <person name="Perrone G."/>
            <person name="Piumi F."/>
            <person name="Punt P.J."/>
            <person name="Ram A.F."/>
            <person name="Ramon A."/>
            <person name="Rauscher S."/>
            <person name="Record E."/>
            <person name="Riano-Pachon D.M."/>
            <person name="Robert V."/>
            <person name="Roehrig J."/>
            <person name="Ruller R."/>
            <person name="Salamov A."/>
            <person name="Salih N.S."/>
            <person name="Samson R.A."/>
            <person name="Sandor E."/>
            <person name="Sanguinetti M."/>
            <person name="Schuetze T."/>
            <person name="Sepcic K."/>
            <person name="Shelest E."/>
            <person name="Sherlock G."/>
            <person name="Sophianopoulou V."/>
            <person name="Squina F.M."/>
            <person name="Sun H."/>
            <person name="Susca A."/>
            <person name="Todd R.B."/>
            <person name="Tsang A."/>
            <person name="Unkles S.E."/>
            <person name="van de Wiele N."/>
            <person name="van Rossen-Uffink D."/>
            <person name="Oliveira J.V."/>
            <person name="Vesth T.C."/>
            <person name="Visser J."/>
            <person name="Yu J.-H."/>
            <person name="Zhou M."/>
            <person name="Andersen M.R."/>
            <person name="Archer D.B."/>
            <person name="Baker S.E."/>
            <person name="Benoit I."/>
            <person name="Brakhage A.A."/>
            <person name="Braus G.H."/>
            <person name="Fischer R."/>
            <person name="Frisvad J.C."/>
            <person name="Goldman G.H."/>
            <person name="Houbraken J."/>
            <person name="Oakley B."/>
            <person name="Pocsi I."/>
            <person name="Scazzocchio C."/>
            <person name="Seiboth B."/>
            <person name="vanKuyk P.A."/>
            <person name="Wortman J."/>
            <person name="Dyer P.S."/>
            <person name="Grigoriev I.V."/>
        </authorList>
    </citation>
    <scope>NUCLEOTIDE SEQUENCE [LARGE SCALE GENOMIC DNA]</scope>
    <source>
        <strain evidence="7">DTO 134E9</strain>
    </source>
</reference>
<evidence type="ECO:0000256" key="2">
    <source>
        <dbReference type="ARBA" id="ARBA00022617"/>
    </source>
</evidence>
<keyword evidence="5" id="KW-0456">Lyase</keyword>
<evidence type="ECO:0000256" key="1">
    <source>
        <dbReference type="ARBA" id="ARBA00001970"/>
    </source>
</evidence>
<evidence type="ECO:0000256" key="4">
    <source>
        <dbReference type="ARBA" id="ARBA00023004"/>
    </source>
</evidence>